<name>A0A7U2I9G1_PHANO</name>
<evidence type="ECO:0000256" key="1">
    <source>
        <dbReference type="SAM" id="MobiDB-lite"/>
    </source>
</evidence>
<dbReference type="AlphaFoldDB" id="A0A7U2I9G1"/>
<dbReference type="Proteomes" id="UP000663193">
    <property type="component" value="Chromosome 19"/>
</dbReference>
<keyword evidence="3" id="KW-1185">Reference proteome</keyword>
<feature type="compositionally biased region" description="Low complexity" evidence="1">
    <location>
        <begin position="1"/>
        <end position="14"/>
    </location>
</feature>
<protein>
    <submittedName>
        <fullName evidence="2">Uncharacterized protein</fullName>
    </submittedName>
</protein>
<evidence type="ECO:0000313" key="2">
    <source>
        <dbReference type="EMBL" id="QRD05696.1"/>
    </source>
</evidence>
<accession>A0A7U2I9G1</accession>
<dbReference type="EMBL" id="CP069041">
    <property type="protein sequence ID" value="QRD05696.1"/>
    <property type="molecule type" value="Genomic_DNA"/>
</dbReference>
<evidence type="ECO:0000313" key="3">
    <source>
        <dbReference type="Proteomes" id="UP000663193"/>
    </source>
</evidence>
<proteinExistence type="predicted"/>
<gene>
    <name evidence="2" type="ORF">JI435_422640</name>
</gene>
<reference evidence="3" key="1">
    <citation type="journal article" date="2021" name="BMC Genomics">
        <title>Chromosome-level genome assembly and manually-curated proteome of model necrotroph Parastagonospora nodorum Sn15 reveals a genome-wide trove of candidate effector homologs, and redundancy of virulence-related functions within an accessory chromosome.</title>
        <authorList>
            <person name="Bertazzoni S."/>
            <person name="Jones D.A.B."/>
            <person name="Phan H.T."/>
            <person name="Tan K.-C."/>
            <person name="Hane J.K."/>
        </authorList>
    </citation>
    <scope>NUCLEOTIDE SEQUENCE [LARGE SCALE GENOMIC DNA]</scope>
    <source>
        <strain evidence="3">SN15 / ATCC MYA-4574 / FGSC 10173)</strain>
    </source>
</reference>
<sequence>MMPMKPSSMRPPMRGSHGRSAPGRSLTLSEAPFRLTPQITHACYSTLLSPVLLEYFALTDQLHVSLVTQVLSSAISHAAAP</sequence>
<organism evidence="2 3">
    <name type="scientific">Phaeosphaeria nodorum (strain SN15 / ATCC MYA-4574 / FGSC 10173)</name>
    <name type="common">Glume blotch fungus</name>
    <name type="synonym">Parastagonospora nodorum</name>
    <dbReference type="NCBI Taxonomy" id="321614"/>
    <lineage>
        <taxon>Eukaryota</taxon>
        <taxon>Fungi</taxon>
        <taxon>Dikarya</taxon>
        <taxon>Ascomycota</taxon>
        <taxon>Pezizomycotina</taxon>
        <taxon>Dothideomycetes</taxon>
        <taxon>Pleosporomycetidae</taxon>
        <taxon>Pleosporales</taxon>
        <taxon>Pleosporineae</taxon>
        <taxon>Phaeosphaeriaceae</taxon>
        <taxon>Parastagonospora</taxon>
    </lineage>
</organism>
<feature type="region of interest" description="Disordered" evidence="1">
    <location>
        <begin position="1"/>
        <end position="27"/>
    </location>
</feature>
<dbReference type="VEuPathDB" id="FungiDB:JI435_422640"/>